<keyword evidence="6 9" id="KW-1133">Transmembrane helix</keyword>
<reference evidence="11 12" key="1">
    <citation type="submission" date="2019-09" db="EMBL/GenBank/DDBJ databases">
        <title>NBRP : Genome information of microbial organism related human and environment.</title>
        <authorList>
            <person name="Hattori M."/>
            <person name="Oshima K."/>
            <person name="Inaba H."/>
            <person name="Suda W."/>
            <person name="Sakamoto M."/>
            <person name="Iino T."/>
            <person name="Kitahara M."/>
            <person name="Oshida Y."/>
            <person name="Iida T."/>
            <person name="Kudo T."/>
            <person name="Itoh T."/>
            <person name="Ohkuma M."/>
        </authorList>
    </citation>
    <scope>NUCLEOTIDE SEQUENCE [LARGE SCALE GENOMIC DNA]</scope>
    <source>
        <strain evidence="11 12">Q-1</strain>
    </source>
</reference>
<dbReference type="GO" id="GO:0022857">
    <property type="term" value="F:transmembrane transporter activity"/>
    <property type="evidence" value="ECO:0007669"/>
    <property type="project" value="UniProtKB-UniRule"/>
</dbReference>
<evidence type="ECO:0000256" key="6">
    <source>
        <dbReference type="ARBA" id="ARBA00022989"/>
    </source>
</evidence>
<dbReference type="GO" id="GO:0005886">
    <property type="term" value="C:plasma membrane"/>
    <property type="evidence" value="ECO:0007669"/>
    <property type="project" value="UniProtKB-SubCell"/>
</dbReference>
<keyword evidence="4 9" id="KW-0997">Cell inner membrane</keyword>
<evidence type="ECO:0000313" key="11">
    <source>
        <dbReference type="EMBL" id="GER04287.1"/>
    </source>
</evidence>
<protein>
    <recommendedName>
        <fullName evidence="9">TRAP transporter small permease protein</fullName>
    </recommendedName>
</protein>
<evidence type="ECO:0000256" key="2">
    <source>
        <dbReference type="ARBA" id="ARBA00022448"/>
    </source>
</evidence>
<evidence type="ECO:0000256" key="7">
    <source>
        <dbReference type="ARBA" id="ARBA00023136"/>
    </source>
</evidence>
<keyword evidence="7 9" id="KW-0472">Membrane</keyword>
<comment type="function">
    <text evidence="9">Part of the tripartite ATP-independent periplasmic (TRAP) transport system.</text>
</comment>
<dbReference type="InterPro" id="IPR007387">
    <property type="entry name" value="TRAP_DctQ"/>
</dbReference>
<dbReference type="PANTHER" id="PTHR35011:SF2">
    <property type="entry name" value="2,3-DIKETO-L-GULONATE TRAP TRANSPORTER SMALL PERMEASE PROTEIN YIAM"/>
    <property type="match status" value="1"/>
</dbReference>
<dbReference type="PANTHER" id="PTHR35011">
    <property type="entry name" value="2,3-DIKETO-L-GULONATE TRAP TRANSPORTER SMALL PERMEASE PROTEIN YIAM"/>
    <property type="match status" value="1"/>
</dbReference>
<evidence type="ECO:0000256" key="3">
    <source>
        <dbReference type="ARBA" id="ARBA00022475"/>
    </source>
</evidence>
<feature type="domain" description="Tripartite ATP-independent periplasmic transporters DctQ component" evidence="10">
    <location>
        <begin position="42"/>
        <end position="170"/>
    </location>
</feature>
<keyword evidence="12" id="KW-1185">Reference proteome</keyword>
<evidence type="ECO:0000256" key="5">
    <source>
        <dbReference type="ARBA" id="ARBA00022692"/>
    </source>
</evidence>
<evidence type="ECO:0000256" key="9">
    <source>
        <dbReference type="RuleBase" id="RU369079"/>
    </source>
</evidence>
<comment type="subunit">
    <text evidence="9">The complex comprises the extracytoplasmic solute receptor protein and the two transmembrane proteins.</text>
</comment>
<evidence type="ECO:0000313" key="12">
    <source>
        <dbReference type="Proteomes" id="UP000324996"/>
    </source>
</evidence>
<dbReference type="Proteomes" id="UP000324996">
    <property type="component" value="Unassembled WGS sequence"/>
</dbReference>
<gene>
    <name evidence="11" type="ORF">JCM17846_19690</name>
</gene>
<evidence type="ECO:0000256" key="4">
    <source>
        <dbReference type="ARBA" id="ARBA00022519"/>
    </source>
</evidence>
<feature type="transmembrane region" description="Helical" evidence="9">
    <location>
        <begin position="33"/>
        <end position="52"/>
    </location>
</feature>
<comment type="subcellular location">
    <subcellularLocation>
        <location evidence="1 9">Cell inner membrane</location>
        <topology evidence="1 9">Multi-pass membrane protein</topology>
    </subcellularLocation>
</comment>
<comment type="caution">
    <text evidence="11">The sequence shown here is derived from an EMBL/GenBank/DDBJ whole genome shotgun (WGS) entry which is preliminary data.</text>
</comment>
<dbReference type="EMBL" id="BKCN01000009">
    <property type="protein sequence ID" value="GER04287.1"/>
    <property type="molecule type" value="Genomic_DNA"/>
</dbReference>
<dbReference type="Pfam" id="PF04290">
    <property type="entry name" value="DctQ"/>
    <property type="match status" value="1"/>
</dbReference>
<organism evidence="11 12">
    <name type="scientific">Iodidimonas nitroreducens</name>
    <dbReference type="NCBI Taxonomy" id="1236968"/>
    <lineage>
        <taxon>Bacteria</taxon>
        <taxon>Pseudomonadati</taxon>
        <taxon>Pseudomonadota</taxon>
        <taxon>Alphaproteobacteria</taxon>
        <taxon>Iodidimonadales</taxon>
        <taxon>Iodidimonadaceae</taxon>
        <taxon>Iodidimonas</taxon>
    </lineage>
</organism>
<keyword evidence="2 9" id="KW-0813">Transport</keyword>
<proteinExistence type="inferred from homology"/>
<sequence>MPENQPKPSGFSILSIIHGLGRINQGLSRAGRTLSVVFLMAMLGIVLLQVLFRYALNDSLIWTEELAKALMVWSAFLVAPWAYRRGAAVAILMLITPLPVRLQAALKILIDALVLWILFVLFELSFGFVARGADISAASLPIPMAFFYAIMPIGLLTLMSVAIEHLLRGVMHLIDPDGGYPLAPARPVIEGE</sequence>
<keyword evidence="3" id="KW-1003">Cell membrane</keyword>
<comment type="similarity">
    <text evidence="8 9">Belongs to the TRAP transporter small permease family.</text>
</comment>
<evidence type="ECO:0000256" key="8">
    <source>
        <dbReference type="ARBA" id="ARBA00038436"/>
    </source>
</evidence>
<dbReference type="InterPro" id="IPR055348">
    <property type="entry name" value="DctQ"/>
</dbReference>
<feature type="transmembrane region" description="Helical" evidence="9">
    <location>
        <begin position="72"/>
        <end position="96"/>
    </location>
</feature>
<feature type="transmembrane region" description="Helical" evidence="9">
    <location>
        <begin position="108"/>
        <end position="130"/>
    </location>
</feature>
<evidence type="ECO:0000259" key="10">
    <source>
        <dbReference type="Pfam" id="PF04290"/>
    </source>
</evidence>
<accession>A0A5A7N8L1</accession>
<dbReference type="GO" id="GO:0015740">
    <property type="term" value="P:C4-dicarboxylate transport"/>
    <property type="evidence" value="ECO:0007669"/>
    <property type="project" value="TreeGrafter"/>
</dbReference>
<dbReference type="RefSeq" id="WP_052371002.1">
    <property type="nucleotide sequence ID" value="NZ_BKCN01000009.1"/>
</dbReference>
<evidence type="ECO:0000256" key="1">
    <source>
        <dbReference type="ARBA" id="ARBA00004429"/>
    </source>
</evidence>
<dbReference type="AlphaFoldDB" id="A0A5A7N8L1"/>
<name>A0A5A7N8L1_9PROT</name>
<keyword evidence="5 9" id="KW-0812">Transmembrane</keyword>
<feature type="transmembrane region" description="Helical" evidence="9">
    <location>
        <begin position="142"/>
        <end position="163"/>
    </location>
</feature>